<dbReference type="VEuPathDB" id="FungiDB:CCM_08693"/>
<proteinExistence type="predicted"/>
<dbReference type="EMBL" id="CP023324">
    <property type="protein sequence ID" value="ATY62177.1"/>
    <property type="molecule type" value="Genomic_DNA"/>
</dbReference>
<dbReference type="OrthoDB" id="2740448at2759"/>
<evidence type="ECO:0000256" key="1">
    <source>
        <dbReference type="SAM" id="MobiDB-lite"/>
    </source>
</evidence>
<gene>
    <name evidence="2" type="ORF">A9K55_008947</name>
</gene>
<evidence type="ECO:0000313" key="2">
    <source>
        <dbReference type="EMBL" id="ATY62177.1"/>
    </source>
</evidence>
<feature type="region of interest" description="Disordered" evidence="1">
    <location>
        <begin position="1"/>
        <end position="21"/>
    </location>
</feature>
<name>A0A2H4SGF1_CORMI</name>
<protein>
    <submittedName>
        <fullName evidence="2">Uncharacterized protein</fullName>
    </submittedName>
</protein>
<dbReference type="Proteomes" id="UP000323067">
    <property type="component" value="Chromosome vii"/>
</dbReference>
<dbReference type="AlphaFoldDB" id="A0A2H4SGF1"/>
<organism evidence="2 3">
    <name type="scientific">Cordyceps militaris</name>
    <name type="common">Caterpillar fungus</name>
    <name type="synonym">Clavaria militaris</name>
    <dbReference type="NCBI Taxonomy" id="73501"/>
    <lineage>
        <taxon>Eukaryota</taxon>
        <taxon>Fungi</taxon>
        <taxon>Dikarya</taxon>
        <taxon>Ascomycota</taxon>
        <taxon>Pezizomycotina</taxon>
        <taxon>Sordariomycetes</taxon>
        <taxon>Hypocreomycetidae</taxon>
        <taxon>Hypocreales</taxon>
        <taxon>Cordycipitaceae</taxon>
        <taxon>Cordyceps</taxon>
    </lineage>
</organism>
<evidence type="ECO:0000313" key="3">
    <source>
        <dbReference type="Proteomes" id="UP000323067"/>
    </source>
</evidence>
<accession>A0A2H4SGF1</accession>
<dbReference type="VEuPathDB" id="FungiDB:A9K55_008947"/>
<sequence>MGRKRSSKAQPAAAEGPVQASRALPTTASAIRNDPALGYKLRVLIYDLLNVTRDPCSEKRINTTTDAHYLGLPYFSAEESQALKNAIIDVEPSLYHVPGDLAADGNAAQLLSRSVADALGMLLSGFFDKRRASGDSRPCGPHHLAPLYAALYGIDLAELQDAKFLARLRRNGV</sequence>
<reference evidence="2 3" key="1">
    <citation type="journal article" date="2017" name="BMC Genomics">
        <title>Chromosome level assembly and secondary metabolite potential of the parasitic fungus Cordyceps militaris.</title>
        <authorList>
            <person name="Kramer G.J."/>
            <person name="Nodwell J.R."/>
        </authorList>
    </citation>
    <scope>NUCLEOTIDE SEQUENCE [LARGE SCALE GENOMIC DNA]</scope>
    <source>
        <strain evidence="2 3">ATCC 34164</strain>
    </source>
</reference>